<protein>
    <submittedName>
        <fullName evidence="8">Glycosyltransferase</fullName>
    </submittedName>
</protein>
<evidence type="ECO:0000256" key="3">
    <source>
        <dbReference type="ARBA" id="ARBA00022676"/>
    </source>
</evidence>
<dbReference type="InterPro" id="IPR007235">
    <property type="entry name" value="Glyco_trans_28_C"/>
</dbReference>
<organism evidence="8 9">
    <name type="scientific">Plantactinospora siamensis</name>
    <dbReference type="NCBI Taxonomy" id="555372"/>
    <lineage>
        <taxon>Bacteria</taxon>
        <taxon>Bacillati</taxon>
        <taxon>Actinomycetota</taxon>
        <taxon>Actinomycetes</taxon>
        <taxon>Micromonosporales</taxon>
        <taxon>Micromonosporaceae</taxon>
        <taxon>Plantactinospora</taxon>
    </lineage>
</organism>
<evidence type="ECO:0000313" key="8">
    <source>
        <dbReference type="EMBL" id="MFC0566881.1"/>
    </source>
</evidence>
<feature type="domain" description="Diacylglycerol glucosyltransferase N-terminal" evidence="7">
    <location>
        <begin position="47"/>
        <end position="216"/>
    </location>
</feature>
<dbReference type="Gene3D" id="3.40.50.2000">
    <property type="entry name" value="Glycogen Phosphorylase B"/>
    <property type="match status" value="1"/>
</dbReference>
<dbReference type="EMBL" id="JBHLUE010000019">
    <property type="protein sequence ID" value="MFC0566881.1"/>
    <property type="molecule type" value="Genomic_DNA"/>
</dbReference>
<dbReference type="PANTHER" id="PTHR43025:SF3">
    <property type="entry name" value="MONOGALACTOSYLDIACYLGLYCEROL SYNTHASE 1, CHLOROPLASTIC"/>
    <property type="match status" value="1"/>
</dbReference>
<comment type="caution">
    <text evidence="8">The sequence shown here is derived from an EMBL/GenBank/DDBJ whole genome shotgun (WGS) entry which is preliminary data.</text>
</comment>
<dbReference type="RefSeq" id="WP_377341942.1">
    <property type="nucleotide sequence ID" value="NZ_JBHLUE010000019.1"/>
</dbReference>
<evidence type="ECO:0000256" key="2">
    <source>
        <dbReference type="ARBA" id="ARBA00006962"/>
    </source>
</evidence>
<comment type="similarity">
    <text evidence="2">Belongs to the glycosyltransferase 28 family.</text>
</comment>
<reference evidence="8 9" key="1">
    <citation type="submission" date="2024-09" db="EMBL/GenBank/DDBJ databases">
        <authorList>
            <person name="Sun Q."/>
            <person name="Mori K."/>
        </authorList>
    </citation>
    <scope>NUCLEOTIDE SEQUENCE [LARGE SCALE GENOMIC DNA]</scope>
    <source>
        <strain evidence="8 9">TBRC 2205</strain>
    </source>
</reference>
<name>A0ABV6P1H7_9ACTN</name>
<keyword evidence="9" id="KW-1185">Reference proteome</keyword>
<feature type="region of interest" description="Disordered" evidence="5">
    <location>
        <begin position="1"/>
        <end position="33"/>
    </location>
</feature>
<dbReference type="PANTHER" id="PTHR43025">
    <property type="entry name" value="MONOGALACTOSYLDIACYLGLYCEROL SYNTHASE"/>
    <property type="match status" value="1"/>
</dbReference>
<dbReference type="Pfam" id="PF04101">
    <property type="entry name" value="Glyco_tran_28_C"/>
    <property type="match status" value="1"/>
</dbReference>
<sequence>MSHLLRPRPTGRDRPGPVAPPTPATTGPYPTAPGTILLLTADTGGGHRAAAEALRQALQSRFSGRLVTVVCDPLTGVEAHRALRWTCRRYGPLVRWSPPLWGLLFHATNTTVTLPILRRALTRYARAPIAAALVRHRPLAVILLHPLLVSPAVAARRDCASGAPLVSVVTDLGTAHRGWWHPAVDRVVTPTPALARQAGRHAGTAPARCAALGIPVGAQFRAGPAGPDARATLRASLGLRPDRFVVLVAAGGEGGRRITAWTRTIITGVPDVDVVAVCGRDERTRARLDGLVAASGGRLTVTGFVSNMADWLRGADLLVTKAGPGTVAEAASCGTPMLLAGHLPGQENGNTEITVRAGAARPVRGRRQLRTQVDQLRSDPAALDRMRASAARLGRPAAAADIAELLARLTRPGDLRQAQPGKDRR</sequence>
<gene>
    <name evidence="8" type="ORF">ACFFHU_22420</name>
</gene>
<dbReference type="Pfam" id="PF06925">
    <property type="entry name" value="MGDG_synth"/>
    <property type="match status" value="1"/>
</dbReference>
<accession>A0ABV6P1H7</accession>
<keyword evidence="4" id="KW-0808">Transferase</keyword>
<dbReference type="Proteomes" id="UP001589894">
    <property type="component" value="Unassembled WGS sequence"/>
</dbReference>
<dbReference type="SUPFAM" id="SSF53756">
    <property type="entry name" value="UDP-Glycosyltransferase/glycogen phosphorylase"/>
    <property type="match status" value="1"/>
</dbReference>
<evidence type="ECO:0000313" key="9">
    <source>
        <dbReference type="Proteomes" id="UP001589894"/>
    </source>
</evidence>
<evidence type="ECO:0000259" key="7">
    <source>
        <dbReference type="Pfam" id="PF06925"/>
    </source>
</evidence>
<feature type="compositionally biased region" description="Low complexity" evidence="5">
    <location>
        <begin position="24"/>
        <end position="33"/>
    </location>
</feature>
<dbReference type="InterPro" id="IPR050519">
    <property type="entry name" value="Glycosyltransf_28_UgtP"/>
</dbReference>
<evidence type="ECO:0000256" key="1">
    <source>
        <dbReference type="ARBA" id="ARBA00004370"/>
    </source>
</evidence>
<evidence type="ECO:0000256" key="5">
    <source>
        <dbReference type="SAM" id="MobiDB-lite"/>
    </source>
</evidence>
<evidence type="ECO:0000259" key="6">
    <source>
        <dbReference type="Pfam" id="PF04101"/>
    </source>
</evidence>
<feature type="domain" description="Glycosyl transferase family 28 C-terminal" evidence="6">
    <location>
        <begin position="272"/>
        <end position="382"/>
    </location>
</feature>
<proteinExistence type="inferred from homology"/>
<dbReference type="InterPro" id="IPR009695">
    <property type="entry name" value="Diacylglyc_glucosyltr_N"/>
</dbReference>
<evidence type="ECO:0000256" key="4">
    <source>
        <dbReference type="ARBA" id="ARBA00022679"/>
    </source>
</evidence>
<keyword evidence="3" id="KW-0328">Glycosyltransferase</keyword>
<comment type="subcellular location">
    <subcellularLocation>
        <location evidence="1">Membrane</location>
    </subcellularLocation>
</comment>